<dbReference type="SUPFAM" id="SSF52499">
    <property type="entry name" value="Isochorismatase-like hydrolases"/>
    <property type="match status" value="1"/>
</dbReference>
<protein>
    <recommendedName>
        <fullName evidence="1">Isochorismatase-like domain-containing protein</fullName>
    </recommendedName>
</protein>
<organism evidence="2">
    <name type="scientific">Candidatus Enterococcus clewellii</name>
    <dbReference type="NCBI Taxonomy" id="1834193"/>
    <lineage>
        <taxon>Bacteria</taxon>
        <taxon>Bacillati</taxon>
        <taxon>Bacillota</taxon>
        <taxon>Bacilli</taxon>
        <taxon>Lactobacillales</taxon>
        <taxon>Enterococcaceae</taxon>
        <taxon>Enterococcus</taxon>
    </lineage>
</organism>
<reference evidence="2" key="1">
    <citation type="submission" date="2017-05" db="EMBL/GenBank/DDBJ databases">
        <title>The Genome Sequence of Enterococcus sp. 9E7_DIV0242.</title>
        <authorList>
            <consortium name="The Broad Institute Genomics Platform"/>
            <consortium name="The Broad Institute Genomic Center for Infectious Diseases"/>
            <person name="Earl A."/>
            <person name="Manson A."/>
            <person name="Schwartman J."/>
            <person name="Gilmore M."/>
            <person name="Abouelleil A."/>
            <person name="Cao P."/>
            <person name="Chapman S."/>
            <person name="Cusick C."/>
            <person name="Shea T."/>
            <person name="Young S."/>
            <person name="Neafsey D."/>
            <person name="Nusbaum C."/>
            <person name="Birren B."/>
        </authorList>
    </citation>
    <scope>NUCLEOTIDE SEQUENCE [LARGE SCALE GENOMIC DNA]</scope>
    <source>
        <strain evidence="2">9E7_DIV0242</strain>
    </source>
</reference>
<dbReference type="OrthoDB" id="9796485at2"/>
<keyword evidence="4" id="KW-1185">Reference proteome</keyword>
<dbReference type="InterPro" id="IPR036380">
    <property type="entry name" value="Isochorismatase-like_sf"/>
</dbReference>
<accession>A0A242K590</accession>
<dbReference type="InterPro" id="IPR000868">
    <property type="entry name" value="Isochorismatase-like_dom"/>
</dbReference>
<dbReference type="EMBL" id="NGMM01000004">
    <property type="protein sequence ID" value="OTP14593.1"/>
    <property type="molecule type" value="Genomic_DNA"/>
</dbReference>
<feature type="domain" description="Isochorismatase-like" evidence="1">
    <location>
        <begin position="1"/>
        <end position="159"/>
    </location>
</feature>
<dbReference type="RefSeq" id="WP_086349725.1">
    <property type="nucleotide sequence ID" value="NZ_CP147247.1"/>
</dbReference>
<reference evidence="3" key="2">
    <citation type="submission" date="2017-05" db="EMBL/GenBank/DDBJ databases">
        <authorList>
            <consortium name="The Broad Institute Genomics Platform"/>
            <consortium name="The Broad Institute Genomic Center for Infectious Diseases"/>
            <person name="Earl A."/>
            <person name="Manson A."/>
            <person name="Schwartman J."/>
            <person name="Gilmore M."/>
            <person name="Abouelleil A."/>
            <person name="Cao P."/>
            <person name="Chapman S."/>
            <person name="Cusick C."/>
            <person name="Shea T."/>
            <person name="Young S."/>
            <person name="Neafsey D."/>
            <person name="Nusbaum C."/>
            <person name="Birren B."/>
        </authorList>
    </citation>
    <scope>NUCLEOTIDE SEQUENCE</scope>
    <source>
        <strain evidence="3">9E7_DIV0242</strain>
    </source>
</reference>
<dbReference type="AlphaFoldDB" id="A0A242K590"/>
<dbReference type="Pfam" id="PF00857">
    <property type="entry name" value="Isochorismatase"/>
    <property type="match status" value="1"/>
</dbReference>
<dbReference type="Gene3D" id="3.40.50.850">
    <property type="entry name" value="Isochorismatase-like"/>
    <property type="match status" value="1"/>
</dbReference>
<evidence type="ECO:0000313" key="3">
    <source>
        <dbReference type="EMBL" id="WYJ90373.1"/>
    </source>
</evidence>
<evidence type="ECO:0000259" key="1">
    <source>
        <dbReference type="Pfam" id="PF00857"/>
    </source>
</evidence>
<dbReference type="Proteomes" id="UP000195141">
    <property type="component" value="Chromosome"/>
</dbReference>
<evidence type="ECO:0000313" key="4">
    <source>
        <dbReference type="Proteomes" id="UP000195141"/>
    </source>
</evidence>
<reference evidence="3" key="3">
    <citation type="submission" date="2024-03" db="EMBL/GenBank/DDBJ databases">
        <title>The Genome Sequence of Enterococcus sp. DIV0242b.</title>
        <authorList>
            <consortium name="The Broad Institute Genomics Platform"/>
            <consortium name="The Broad Institute Microbial Omics Core"/>
            <consortium name="The Broad Institute Genomic Center for Infectious Diseases"/>
            <person name="Earl A."/>
            <person name="Manson A."/>
            <person name="Gilmore M."/>
            <person name="Schwartman J."/>
            <person name="Shea T."/>
            <person name="Abouelleil A."/>
            <person name="Cao P."/>
            <person name="Chapman S."/>
            <person name="Cusick C."/>
            <person name="Young S."/>
            <person name="Neafsey D."/>
            <person name="Nusbaum C."/>
            <person name="Birren B."/>
        </authorList>
    </citation>
    <scope>NUCLEOTIDE SEQUENCE</scope>
    <source>
        <strain evidence="3">9E7_DIV0242</strain>
    </source>
</reference>
<gene>
    <name evidence="3" type="ORF">A5888_002130</name>
    <name evidence="2" type="ORF">A5888_002694</name>
</gene>
<name>A0A242K590_9ENTE</name>
<evidence type="ECO:0000313" key="2">
    <source>
        <dbReference type="EMBL" id="OTP14593.1"/>
    </source>
</evidence>
<sequence>MLVIIDAQNSNLHAKGATYIGDGQRLIAALVKKTQDALARSEPIIYTRDIPIEHKDGNEDIWDLQIVDELQEILSTGIEVKKHYYGIPPKKMLALKEELSDIDFTKEKIEFIGVETEICVLANLIIFMSTFPEAKFVISKNVVSSRDERKEAQALELFAHWGVAFVN</sequence>
<proteinExistence type="predicted"/>
<dbReference type="EMBL" id="CP147247">
    <property type="protein sequence ID" value="WYJ90373.1"/>
    <property type="molecule type" value="Genomic_DNA"/>
</dbReference>